<evidence type="ECO:0000313" key="4">
    <source>
        <dbReference type="Proteomes" id="UP001216139"/>
    </source>
</evidence>
<dbReference type="Proteomes" id="UP001216139">
    <property type="component" value="Chromosome"/>
</dbReference>
<evidence type="ECO:0000259" key="2">
    <source>
        <dbReference type="PROSITE" id="PS50164"/>
    </source>
</evidence>
<feature type="domain" description="GIY-YIG" evidence="2">
    <location>
        <begin position="3"/>
        <end position="80"/>
    </location>
</feature>
<keyword evidence="4" id="KW-1185">Reference proteome</keyword>
<comment type="similarity">
    <text evidence="1">Belongs to the UPF0213 family.</text>
</comment>
<dbReference type="Pfam" id="PF01541">
    <property type="entry name" value="GIY-YIG"/>
    <property type="match status" value="1"/>
</dbReference>
<dbReference type="EMBL" id="CP117167">
    <property type="protein sequence ID" value="WCT13588.1"/>
    <property type="molecule type" value="Genomic_DNA"/>
</dbReference>
<gene>
    <name evidence="3" type="ORF">PQO05_06515</name>
</gene>
<dbReference type="InterPro" id="IPR035901">
    <property type="entry name" value="GIY-YIG_endonuc_sf"/>
</dbReference>
<sequence length="99" mass="11579">MERGGSVYILTNKTHSVLYTGVTSDLPGRIWQHKNKTYPKSFTAKYGCDKLVYHYMYFHIEEAINAEKTIKGSNRDKKIQLINGMNPEWKDLYDELMSQ</sequence>
<dbReference type="InterPro" id="IPR050190">
    <property type="entry name" value="UPF0213_domain"/>
</dbReference>
<protein>
    <submittedName>
        <fullName evidence="3">GIY-YIG nuclease family protein</fullName>
    </submittedName>
</protein>
<dbReference type="PROSITE" id="PS50164">
    <property type="entry name" value="GIY_YIG"/>
    <property type="match status" value="1"/>
</dbReference>
<evidence type="ECO:0000256" key="1">
    <source>
        <dbReference type="ARBA" id="ARBA00007435"/>
    </source>
</evidence>
<dbReference type="SUPFAM" id="SSF82771">
    <property type="entry name" value="GIY-YIG endonuclease"/>
    <property type="match status" value="1"/>
</dbReference>
<dbReference type="Gene3D" id="3.40.1440.10">
    <property type="entry name" value="GIY-YIG endonuclease"/>
    <property type="match status" value="1"/>
</dbReference>
<dbReference type="InterPro" id="IPR000305">
    <property type="entry name" value="GIY-YIG_endonuc"/>
</dbReference>
<dbReference type="PANTHER" id="PTHR34477:SF5">
    <property type="entry name" value="BSL5627 PROTEIN"/>
    <property type="match status" value="1"/>
</dbReference>
<name>A0ABY7TBL0_9SPHI</name>
<proteinExistence type="inferred from homology"/>
<evidence type="ECO:0000313" key="3">
    <source>
        <dbReference type="EMBL" id="WCT13588.1"/>
    </source>
</evidence>
<dbReference type="PANTHER" id="PTHR34477">
    <property type="entry name" value="UPF0213 PROTEIN YHBQ"/>
    <property type="match status" value="1"/>
</dbReference>
<reference evidence="3 4" key="1">
    <citation type="submission" date="2023-02" db="EMBL/GenBank/DDBJ databases">
        <title>Genome sequence of Mucilaginibacter jinjuensis strain KACC 16571.</title>
        <authorList>
            <person name="Kim S."/>
            <person name="Heo J."/>
            <person name="Kwon S.-W."/>
        </authorList>
    </citation>
    <scope>NUCLEOTIDE SEQUENCE [LARGE SCALE GENOMIC DNA]</scope>
    <source>
        <strain evidence="3 4">KACC 16571</strain>
    </source>
</reference>
<organism evidence="3 4">
    <name type="scientific">Mucilaginibacter jinjuensis</name>
    <dbReference type="NCBI Taxonomy" id="1176721"/>
    <lineage>
        <taxon>Bacteria</taxon>
        <taxon>Pseudomonadati</taxon>
        <taxon>Bacteroidota</taxon>
        <taxon>Sphingobacteriia</taxon>
        <taxon>Sphingobacteriales</taxon>
        <taxon>Sphingobacteriaceae</taxon>
        <taxon>Mucilaginibacter</taxon>
    </lineage>
</organism>
<accession>A0ABY7TBL0</accession>
<dbReference type="CDD" id="cd10448">
    <property type="entry name" value="GIY-YIG_unchar_3"/>
    <property type="match status" value="1"/>
</dbReference>
<dbReference type="RefSeq" id="WP_273631897.1">
    <property type="nucleotide sequence ID" value="NZ_CP117167.1"/>
</dbReference>